<dbReference type="InterPro" id="IPR033464">
    <property type="entry name" value="CSN8_PSD8_EIF3K"/>
</dbReference>
<evidence type="ECO:0000259" key="8">
    <source>
        <dbReference type="PROSITE" id="PS50250"/>
    </source>
</evidence>
<evidence type="ECO:0000256" key="4">
    <source>
        <dbReference type="ARBA" id="ARBA00014875"/>
    </source>
</evidence>
<dbReference type="AlphaFoldDB" id="A0A1V9YP81"/>
<gene>
    <name evidence="9" type="ORF">ACHHYP_20373</name>
</gene>
<comment type="similarity">
    <text evidence="3">Belongs to the CSN8 family.</text>
</comment>
<dbReference type="GO" id="GO:0008180">
    <property type="term" value="C:COP9 signalosome"/>
    <property type="evidence" value="ECO:0007669"/>
    <property type="project" value="UniProtKB-KW"/>
</dbReference>
<dbReference type="InterPro" id="IPR000717">
    <property type="entry name" value="PCI_dom"/>
</dbReference>
<name>A0A1V9YP81_ACHHY</name>
<dbReference type="PROSITE" id="PS50250">
    <property type="entry name" value="PCI"/>
    <property type="match status" value="1"/>
</dbReference>
<evidence type="ECO:0000256" key="3">
    <source>
        <dbReference type="ARBA" id="ARBA00008252"/>
    </source>
</evidence>
<dbReference type="EMBL" id="JNBR01001435">
    <property type="protein sequence ID" value="OQR87533.1"/>
    <property type="molecule type" value="Genomic_DNA"/>
</dbReference>
<dbReference type="GO" id="GO:0000338">
    <property type="term" value="P:protein deneddylation"/>
    <property type="evidence" value="ECO:0007669"/>
    <property type="project" value="InterPro"/>
</dbReference>
<evidence type="ECO:0000256" key="2">
    <source>
        <dbReference type="ARBA" id="ARBA00004496"/>
    </source>
</evidence>
<keyword evidence="7" id="KW-0539">Nucleus</keyword>
<evidence type="ECO:0000313" key="9">
    <source>
        <dbReference type="EMBL" id="OQR87533.1"/>
    </source>
</evidence>
<organism evidence="9 10">
    <name type="scientific">Achlya hypogyna</name>
    <name type="common">Oomycete</name>
    <name type="synonym">Protoachlya hypogyna</name>
    <dbReference type="NCBI Taxonomy" id="1202772"/>
    <lineage>
        <taxon>Eukaryota</taxon>
        <taxon>Sar</taxon>
        <taxon>Stramenopiles</taxon>
        <taxon>Oomycota</taxon>
        <taxon>Saprolegniomycetes</taxon>
        <taxon>Saprolegniales</taxon>
        <taxon>Achlyaceae</taxon>
        <taxon>Achlya</taxon>
    </lineage>
</organism>
<accession>A0A1V9YP81</accession>
<dbReference type="GO" id="GO:0005737">
    <property type="term" value="C:cytoplasm"/>
    <property type="evidence" value="ECO:0007669"/>
    <property type="project" value="UniProtKB-SubCell"/>
</dbReference>
<keyword evidence="6" id="KW-0736">Signalosome</keyword>
<evidence type="ECO:0000313" key="10">
    <source>
        <dbReference type="Proteomes" id="UP000243579"/>
    </source>
</evidence>
<evidence type="ECO:0000256" key="7">
    <source>
        <dbReference type="ARBA" id="ARBA00023242"/>
    </source>
</evidence>
<comment type="subcellular location">
    <subcellularLocation>
        <location evidence="2">Cytoplasm</location>
    </subcellularLocation>
    <subcellularLocation>
        <location evidence="1">Nucleus</location>
    </subcellularLocation>
</comment>
<dbReference type="GO" id="GO:0010387">
    <property type="term" value="P:COP9 signalosome assembly"/>
    <property type="evidence" value="ECO:0007669"/>
    <property type="project" value="InterPro"/>
</dbReference>
<dbReference type="Pfam" id="PF10075">
    <property type="entry name" value="CSN8_PSD8_EIF3K"/>
    <property type="match status" value="1"/>
</dbReference>
<dbReference type="PANTHER" id="PTHR13339">
    <property type="entry name" value="COP9 SIGNALOSOME COMPLEX SUBUNIT 8"/>
    <property type="match status" value="1"/>
</dbReference>
<dbReference type="InterPro" id="IPR033205">
    <property type="entry name" value="COP9_CSN8"/>
</dbReference>
<keyword evidence="10" id="KW-1185">Reference proteome</keyword>
<dbReference type="PANTHER" id="PTHR13339:SF0">
    <property type="entry name" value="COP9 SIGNALOSOME COMPLEX SUBUNIT 8"/>
    <property type="match status" value="1"/>
</dbReference>
<sequence length="211" mass="22983">MDPTSTAQLGARIGALCAAANLHERLGELVNLCEELELLTLSTSVAPMAVEHYARFLIALLALRRLDEARHLWKRLPVKNGAGLPQIWAVGQALWKRDIVQAHAAVGALVAVALEGFAPLVAVLKHSIQHSTALLISRAYSNLPLDSTAQALGLSVDEAVTFCVQHNWRVEQNTVFPSPLPSSPSVAIELDQLQHLSSYILHLEQRSIMKV</sequence>
<dbReference type="Gene3D" id="1.25.40.990">
    <property type="match status" value="1"/>
</dbReference>
<dbReference type="OrthoDB" id="5351233at2759"/>
<evidence type="ECO:0000256" key="1">
    <source>
        <dbReference type="ARBA" id="ARBA00004123"/>
    </source>
</evidence>
<comment type="caution">
    <text evidence="9">The sequence shown here is derived from an EMBL/GenBank/DDBJ whole genome shotgun (WGS) entry which is preliminary data.</text>
</comment>
<evidence type="ECO:0000256" key="5">
    <source>
        <dbReference type="ARBA" id="ARBA00022490"/>
    </source>
</evidence>
<evidence type="ECO:0000256" key="6">
    <source>
        <dbReference type="ARBA" id="ARBA00022790"/>
    </source>
</evidence>
<feature type="domain" description="PCI" evidence="8">
    <location>
        <begin position="21"/>
        <end position="193"/>
    </location>
</feature>
<proteinExistence type="inferred from homology"/>
<dbReference type="STRING" id="1202772.A0A1V9YP81"/>
<dbReference type="Proteomes" id="UP000243579">
    <property type="component" value="Unassembled WGS sequence"/>
</dbReference>
<keyword evidence="5" id="KW-0963">Cytoplasm</keyword>
<protein>
    <recommendedName>
        <fullName evidence="4">COP9 signalosome complex subunit 8</fullName>
    </recommendedName>
</protein>
<reference evidence="9 10" key="1">
    <citation type="journal article" date="2014" name="Genome Biol. Evol.">
        <title>The secreted proteins of Achlya hypogyna and Thraustotheca clavata identify the ancestral oomycete secretome and reveal gene acquisitions by horizontal gene transfer.</title>
        <authorList>
            <person name="Misner I."/>
            <person name="Blouin N."/>
            <person name="Leonard G."/>
            <person name="Richards T.A."/>
            <person name="Lane C.E."/>
        </authorList>
    </citation>
    <scope>NUCLEOTIDE SEQUENCE [LARGE SCALE GENOMIC DNA]</scope>
    <source>
        <strain evidence="9 10">ATCC 48635</strain>
    </source>
</reference>